<feature type="region of interest" description="Disordered" evidence="7">
    <location>
        <begin position="434"/>
        <end position="453"/>
    </location>
</feature>
<evidence type="ECO:0000256" key="7">
    <source>
        <dbReference type="SAM" id="MobiDB-lite"/>
    </source>
</evidence>
<evidence type="ECO:0000256" key="1">
    <source>
        <dbReference type="ARBA" id="ARBA00004473"/>
    </source>
</evidence>
<dbReference type="InterPro" id="IPR041885">
    <property type="entry name" value="MAN1_winged_helix_dom"/>
</dbReference>
<feature type="domain" description="LEM" evidence="9">
    <location>
        <begin position="2"/>
        <end position="46"/>
    </location>
</feature>
<keyword evidence="5 8" id="KW-0472">Membrane</keyword>
<evidence type="ECO:0000256" key="3">
    <source>
        <dbReference type="ARBA" id="ARBA00022692"/>
    </source>
</evidence>
<dbReference type="InterPro" id="IPR035979">
    <property type="entry name" value="RBD_domain_sf"/>
</dbReference>
<name>A0ABM5GFT1_9SAUR</name>
<feature type="compositionally biased region" description="Gly residues" evidence="7">
    <location>
        <begin position="69"/>
        <end position="83"/>
    </location>
</feature>
<dbReference type="InterPro" id="IPR003887">
    <property type="entry name" value="LEM_dom"/>
</dbReference>
<comment type="subcellular location">
    <subcellularLocation>
        <location evidence="1">Nucleus inner membrane</location>
        <topology evidence="1">Multi-pass membrane protein</topology>
    </subcellularLocation>
</comment>
<proteinExistence type="predicted"/>
<evidence type="ECO:0000313" key="11">
    <source>
        <dbReference type="RefSeq" id="XP_072856513.1"/>
    </source>
</evidence>
<keyword evidence="6" id="KW-0539">Nucleus</keyword>
<evidence type="ECO:0000256" key="8">
    <source>
        <dbReference type="SAM" id="Phobius"/>
    </source>
</evidence>
<evidence type="ECO:0000256" key="6">
    <source>
        <dbReference type="ARBA" id="ARBA00023242"/>
    </source>
</evidence>
<dbReference type="RefSeq" id="XP_072856513.1">
    <property type="nucleotide sequence ID" value="XM_073000412.1"/>
</dbReference>
<feature type="transmembrane region" description="Helical" evidence="8">
    <location>
        <begin position="641"/>
        <end position="663"/>
    </location>
</feature>
<feature type="compositionally biased region" description="Acidic residues" evidence="7">
    <location>
        <begin position="212"/>
        <end position="226"/>
    </location>
</feature>
<dbReference type="InterPro" id="IPR012677">
    <property type="entry name" value="Nucleotide-bd_a/b_plait_sf"/>
</dbReference>
<feature type="compositionally biased region" description="Basic and acidic residues" evidence="7">
    <location>
        <begin position="141"/>
        <end position="154"/>
    </location>
</feature>
<feature type="region of interest" description="Disordered" evidence="7">
    <location>
        <begin position="339"/>
        <end position="410"/>
    </location>
</feature>
<dbReference type="PROSITE" id="PS50954">
    <property type="entry name" value="LEM"/>
    <property type="match status" value="1"/>
</dbReference>
<dbReference type="CDD" id="cd12942">
    <property type="entry name" value="LEM_Man1"/>
    <property type="match status" value="1"/>
</dbReference>
<dbReference type="SMART" id="SM00540">
    <property type="entry name" value="LEM"/>
    <property type="match status" value="1"/>
</dbReference>
<evidence type="ECO:0000256" key="5">
    <source>
        <dbReference type="ARBA" id="ARBA00023136"/>
    </source>
</evidence>
<dbReference type="Proteomes" id="UP001652642">
    <property type="component" value="Chromosome 5"/>
</dbReference>
<feature type="transmembrane region" description="Helical" evidence="8">
    <location>
        <begin position="488"/>
        <end position="509"/>
    </location>
</feature>
<dbReference type="Pfam" id="PF09402">
    <property type="entry name" value="MSC"/>
    <property type="match status" value="1"/>
</dbReference>
<keyword evidence="3 8" id="KW-0812">Transmembrane</keyword>
<dbReference type="Gene3D" id="1.10.720.40">
    <property type="match status" value="1"/>
</dbReference>
<dbReference type="CDD" id="cd12286">
    <property type="entry name" value="RRM_Man1"/>
    <property type="match status" value="1"/>
</dbReference>
<feature type="compositionally biased region" description="Low complexity" evidence="7">
    <location>
        <begin position="361"/>
        <end position="371"/>
    </location>
</feature>
<keyword evidence="10" id="KW-1185">Reference proteome</keyword>
<dbReference type="SUPFAM" id="SSF54928">
    <property type="entry name" value="RNA-binding domain, RBD"/>
    <property type="match status" value="1"/>
</dbReference>
<gene>
    <name evidence="11" type="primary">LEMD3</name>
</gene>
<dbReference type="Gene3D" id="1.10.10.1180">
    <property type="entry name" value="MAN1, winged-helix domain"/>
    <property type="match status" value="1"/>
</dbReference>
<dbReference type="InterPro" id="IPR011015">
    <property type="entry name" value="LEM/LEM-like_dom_sf"/>
</dbReference>
<dbReference type="PANTHER" id="PTHR13428">
    <property type="entry name" value="INNER NUCLEAR MEMBRANE PROTEIN MAN1 LEM DOMAIN CONTAINING PROTEIN"/>
    <property type="match status" value="1"/>
</dbReference>
<accession>A0ABM5GFT1</accession>
<protein>
    <submittedName>
        <fullName evidence="11">Inner nuclear membrane protein Man1 isoform X1</fullName>
    </submittedName>
</protein>
<keyword evidence="2" id="KW-0597">Phosphoprotein</keyword>
<reference evidence="11" key="1">
    <citation type="submission" date="2025-08" db="UniProtKB">
        <authorList>
            <consortium name="RefSeq"/>
        </authorList>
    </citation>
    <scope>IDENTIFICATION</scope>
</reference>
<dbReference type="Pfam" id="PF03020">
    <property type="entry name" value="LEM"/>
    <property type="match status" value="1"/>
</dbReference>
<dbReference type="InterPro" id="IPR018996">
    <property type="entry name" value="Man1/Src1-like_C"/>
</dbReference>
<dbReference type="InterPro" id="IPR034394">
    <property type="entry name" value="Man1_RRM"/>
</dbReference>
<feature type="compositionally biased region" description="Low complexity" evidence="7">
    <location>
        <begin position="104"/>
        <end position="114"/>
    </location>
</feature>
<evidence type="ECO:0000313" key="10">
    <source>
        <dbReference type="Proteomes" id="UP001652642"/>
    </source>
</evidence>
<keyword evidence="4 8" id="KW-1133">Transmembrane helix</keyword>
<evidence type="ECO:0000256" key="2">
    <source>
        <dbReference type="ARBA" id="ARBA00022553"/>
    </source>
</evidence>
<feature type="region of interest" description="Disordered" evidence="7">
    <location>
        <begin position="904"/>
        <end position="925"/>
    </location>
</feature>
<evidence type="ECO:0000256" key="4">
    <source>
        <dbReference type="ARBA" id="ARBA00022989"/>
    </source>
</evidence>
<evidence type="ECO:0000259" key="9">
    <source>
        <dbReference type="PROSITE" id="PS50954"/>
    </source>
</evidence>
<dbReference type="SUPFAM" id="SSF63451">
    <property type="entry name" value="LEM domain"/>
    <property type="match status" value="1"/>
</dbReference>
<feature type="region of interest" description="Disordered" evidence="7">
    <location>
        <begin position="41"/>
        <end position="279"/>
    </location>
</feature>
<organism evidence="10 11">
    <name type="scientific">Pogona vitticeps</name>
    <name type="common">central bearded dragon</name>
    <dbReference type="NCBI Taxonomy" id="103695"/>
    <lineage>
        <taxon>Eukaryota</taxon>
        <taxon>Metazoa</taxon>
        <taxon>Chordata</taxon>
        <taxon>Craniata</taxon>
        <taxon>Vertebrata</taxon>
        <taxon>Euteleostomi</taxon>
        <taxon>Lepidosauria</taxon>
        <taxon>Squamata</taxon>
        <taxon>Bifurcata</taxon>
        <taxon>Unidentata</taxon>
        <taxon>Episquamata</taxon>
        <taxon>Toxicofera</taxon>
        <taxon>Iguania</taxon>
        <taxon>Acrodonta</taxon>
        <taxon>Agamidae</taxon>
        <taxon>Amphibolurinae</taxon>
        <taxon>Pogona</taxon>
    </lineage>
</organism>
<dbReference type="GeneID" id="110075118"/>
<sequence length="925" mass="100326">MAAAAAQLSDEELFFELRRLGFSPGPVTESTRPVYLKKLKKLREEERTGGARGAAAPTKTRNSNNNNPGAGGGGGGGGGGGFLGVRLANTNLSPLAGTAGGGRARAAPAAAAGGNKVVLGFSSDESDVEANPRGQAGAAGSRRERSSASRRDPRPATGAFGAAGLKNSALAEAPPRRKPNAWWGATPRRPTATAGLWEQTEGGRESGGGGGAEDDDDAEAKEEGEEEPPRERCKARAVNGNRFLGGGGGGPIRREKYSDSEEDEETPVTGAKPQGSKEEALARHYLAKKSLSKSIAPFAAHKCAAGGGGLMETGQGPALGGGGGGLCLDARLAAATGRGKNLEEEEEEVSVARRDGDYLDSSPLYPRYRSSSSKKAHQLVLPPPLTDLDPSKMTDSLGGHRKPANNHVLPGAVGGYSTEPRIYTAANSLSPGATASTSTRINHSNHTGSNHNYLKNTYKQKLSEPEEDLLQQFKREEISTTGGFSAHYLSMFLLTAACLFFLILGLTYLRMRGSGVAEHGGIDNKDQVPLLEMKGNETILMNSLYILHEKLAQIAGDHECGNSVNNGLSVQEAASYLKSLGPEYENILNDSLQWILNSGEDVGIKCVGRSLDEESIANISDVKYLVSTRPQMSFTCRFRRAFITVTCRSVFLLLGVGMVWAVLRYMKYRWSKEEEQTRQMYDMVVKIIDVLRTHSEACQENKDLQPYMPIPHVRDSLIPPEDRKKMKKVWNRAVDFLAANESRVRTETQRIGGADFLVWRWVQPSASCDKKLVIPSKVWQGQAFHLDRRNSPPNSLTPCLKIRNMFDPVMEIGDHWHLAIQEAILEKCSDNEGIVHIAVDKNSREGCVYVKCLSPEYAGKAFKALHGSWFDGKLVTVKYLRLDRYHHRFPQAISCNIPLKPSSTHMNSMSHLRLRTGTTNSQGNS</sequence>
<dbReference type="InterPro" id="IPR052277">
    <property type="entry name" value="INM_ESCRT-Associated"/>
</dbReference>
<dbReference type="Gene3D" id="3.30.70.330">
    <property type="match status" value="1"/>
</dbReference>
<dbReference type="PANTHER" id="PTHR13428:SF10">
    <property type="entry name" value="INNER NUCLEAR MEMBRANE PROTEIN MAN1"/>
    <property type="match status" value="1"/>
</dbReference>